<evidence type="ECO:0000259" key="4">
    <source>
        <dbReference type="PROSITE" id="PS50887"/>
    </source>
</evidence>
<keyword evidence="3" id="KW-0175">Coiled coil</keyword>
<dbReference type="Pfam" id="PF00990">
    <property type="entry name" value="GGDEF"/>
    <property type="match status" value="1"/>
</dbReference>
<organism evidence="5 6">
    <name type="scientific">Rhodopirellula baltica SWK14</name>
    <dbReference type="NCBI Taxonomy" id="993516"/>
    <lineage>
        <taxon>Bacteria</taxon>
        <taxon>Pseudomonadati</taxon>
        <taxon>Planctomycetota</taxon>
        <taxon>Planctomycetia</taxon>
        <taxon>Pirellulales</taxon>
        <taxon>Pirellulaceae</taxon>
        <taxon>Rhodopirellula</taxon>
    </lineage>
</organism>
<dbReference type="AlphaFoldDB" id="L7C6M6"/>
<comment type="caution">
    <text evidence="5">The sequence shown here is derived from an EMBL/GenBank/DDBJ whole genome shotgun (WGS) entry which is preliminary data.</text>
</comment>
<dbReference type="EC" id="2.7.7.65" evidence="1"/>
<dbReference type="EMBL" id="AMWG01000184">
    <property type="protein sequence ID" value="ELP29678.1"/>
    <property type="molecule type" value="Genomic_DNA"/>
</dbReference>
<feature type="domain" description="GGDEF" evidence="4">
    <location>
        <begin position="223"/>
        <end position="356"/>
    </location>
</feature>
<sequence>MTLVSFARVEAIDFTLNFLRAMSAADPFAIAKAALQRVGQFNTPPTPEVFEVWYRYIEGFNENLTERLDYVVNETQSVDTDMLLTIHKQHCLEQETIASKVSRSLVEELRNAKDLLNEQQTVGSQFGNSVGMAGKILSSESIGQDQIVRCVKSLARETAEIHSKFEEMSQKLAESQSQVNALENDLSEMNKALLVDHLTGIGNRRCFDSLIDKSLRMTPAEDCNVYLAIIDLDEFKAINDTFGHDTGDDVIQFVAKSLADLRPEIPVARLGGDEFAVVLANMAKSAVEEFEEDLRAFFSKKRLVSQSTGETIGFLRLSIGIAKRRPDDDAKSWMSRADQLLYEAKKLGRNRSRIDL</sequence>
<dbReference type="SUPFAM" id="SSF55073">
    <property type="entry name" value="Nucleotide cyclase"/>
    <property type="match status" value="1"/>
</dbReference>
<dbReference type="Gene3D" id="3.30.70.270">
    <property type="match status" value="1"/>
</dbReference>
<protein>
    <recommendedName>
        <fullName evidence="1">diguanylate cyclase</fullName>
        <ecNumber evidence="1">2.7.7.65</ecNumber>
    </recommendedName>
</protein>
<gene>
    <name evidence="5" type="ORF">RBSWK_06379</name>
</gene>
<dbReference type="InterPro" id="IPR043128">
    <property type="entry name" value="Rev_trsase/Diguanyl_cyclase"/>
</dbReference>
<accession>L7C6M6</accession>
<name>L7C6M6_RHOBT</name>
<evidence type="ECO:0000313" key="5">
    <source>
        <dbReference type="EMBL" id="ELP29678.1"/>
    </source>
</evidence>
<dbReference type="PROSITE" id="PS50887">
    <property type="entry name" value="GGDEF"/>
    <property type="match status" value="1"/>
</dbReference>
<dbReference type="SMART" id="SM00267">
    <property type="entry name" value="GGDEF"/>
    <property type="match status" value="1"/>
</dbReference>
<comment type="catalytic activity">
    <reaction evidence="2">
        <text>2 GTP = 3',3'-c-di-GMP + 2 diphosphate</text>
        <dbReference type="Rhea" id="RHEA:24898"/>
        <dbReference type="ChEBI" id="CHEBI:33019"/>
        <dbReference type="ChEBI" id="CHEBI:37565"/>
        <dbReference type="ChEBI" id="CHEBI:58805"/>
        <dbReference type="EC" id="2.7.7.65"/>
    </reaction>
</comment>
<dbReference type="RefSeq" id="WP_007340802.1">
    <property type="nucleotide sequence ID" value="NZ_AMWG01000184.1"/>
</dbReference>
<evidence type="ECO:0000256" key="2">
    <source>
        <dbReference type="ARBA" id="ARBA00034247"/>
    </source>
</evidence>
<evidence type="ECO:0000256" key="1">
    <source>
        <dbReference type="ARBA" id="ARBA00012528"/>
    </source>
</evidence>
<evidence type="ECO:0000313" key="6">
    <source>
        <dbReference type="Proteomes" id="UP000010959"/>
    </source>
</evidence>
<dbReference type="NCBIfam" id="TIGR00254">
    <property type="entry name" value="GGDEF"/>
    <property type="match status" value="1"/>
</dbReference>
<dbReference type="CDD" id="cd01949">
    <property type="entry name" value="GGDEF"/>
    <property type="match status" value="1"/>
</dbReference>
<proteinExistence type="predicted"/>
<dbReference type="PANTHER" id="PTHR45138:SF9">
    <property type="entry name" value="DIGUANYLATE CYCLASE DGCM-RELATED"/>
    <property type="match status" value="1"/>
</dbReference>
<feature type="coiled-coil region" evidence="3">
    <location>
        <begin position="165"/>
        <end position="192"/>
    </location>
</feature>
<dbReference type="Proteomes" id="UP000010959">
    <property type="component" value="Unassembled WGS sequence"/>
</dbReference>
<dbReference type="InterPro" id="IPR050469">
    <property type="entry name" value="Diguanylate_Cyclase"/>
</dbReference>
<dbReference type="GO" id="GO:0052621">
    <property type="term" value="F:diguanylate cyclase activity"/>
    <property type="evidence" value="ECO:0007669"/>
    <property type="project" value="UniProtKB-EC"/>
</dbReference>
<dbReference type="PATRIC" id="fig|993516.3.peg.6842"/>
<reference evidence="5 6" key="1">
    <citation type="journal article" date="2013" name="Mar. Genomics">
        <title>Expression of sulfatases in Rhodopirellula baltica and the diversity of sulfatases in the genus Rhodopirellula.</title>
        <authorList>
            <person name="Wegner C.E."/>
            <person name="Richter-Heitmann T."/>
            <person name="Klindworth A."/>
            <person name="Klockow C."/>
            <person name="Richter M."/>
            <person name="Achstetter T."/>
            <person name="Glockner F.O."/>
            <person name="Harder J."/>
        </authorList>
    </citation>
    <scope>NUCLEOTIDE SEQUENCE [LARGE SCALE GENOMIC DNA]</scope>
    <source>
        <strain evidence="5 6">SWK14</strain>
    </source>
</reference>
<dbReference type="InterPro" id="IPR000160">
    <property type="entry name" value="GGDEF_dom"/>
</dbReference>
<dbReference type="PANTHER" id="PTHR45138">
    <property type="entry name" value="REGULATORY COMPONENTS OF SENSORY TRANSDUCTION SYSTEM"/>
    <property type="match status" value="1"/>
</dbReference>
<dbReference type="InterPro" id="IPR029787">
    <property type="entry name" value="Nucleotide_cyclase"/>
</dbReference>
<evidence type="ECO:0000256" key="3">
    <source>
        <dbReference type="SAM" id="Coils"/>
    </source>
</evidence>
<dbReference type="FunFam" id="3.30.70.270:FF:000001">
    <property type="entry name" value="Diguanylate cyclase domain protein"/>
    <property type="match status" value="1"/>
</dbReference>